<name>A0A7J5YEK7_DISMA</name>
<organism evidence="2 3">
    <name type="scientific">Dissostichus mawsoni</name>
    <name type="common">Antarctic cod</name>
    <dbReference type="NCBI Taxonomy" id="36200"/>
    <lineage>
        <taxon>Eukaryota</taxon>
        <taxon>Metazoa</taxon>
        <taxon>Chordata</taxon>
        <taxon>Craniata</taxon>
        <taxon>Vertebrata</taxon>
        <taxon>Euteleostomi</taxon>
        <taxon>Actinopterygii</taxon>
        <taxon>Neopterygii</taxon>
        <taxon>Teleostei</taxon>
        <taxon>Neoteleostei</taxon>
        <taxon>Acanthomorphata</taxon>
        <taxon>Eupercaria</taxon>
        <taxon>Perciformes</taxon>
        <taxon>Notothenioidei</taxon>
        <taxon>Nototheniidae</taxon>
        <taxon>Dissostichus</taxon>
    </lineage>
</organism>
<dbReference type="GO" id="GO:0009897">
    <property type="term" value="C:external side of plasma membrane"/>
    <property type="evidence" value="ECO:0007669"/>
    <property type="project" value="TreeGrafter"/>
</dbReference>
<proteinExistence type="predicted"/>
<sequence length="196" mass="21525">THTHTHTHTHTETGCFGSRDTAQLYFKQNSEEHTMKSHLVVPACLLLLWTLTAGEIKVESLSDGIKVSCGTAVALTKNSQQMPGNALEYKDEHTGEYLCDGENIYVKFRTCDNCVEFDTGTITGLAIGDVLATIVIGVAVYIIASKTQIGPTTSVKKSSDRQHLVPNAARGGASNDPYQALKPRQRDTYDELNRRR</sequence>
<dbReference type="GO" id="GO:0042105">
    <property type="term" value="C:alpha-beta T cell receptor complex"/>
    <property type="evidence" value="ECO:0007669"/>
    <property type="project" value="TreeGrafter"/>
</dbReference>
<evidence type="ECO:0000313" key="3">
    <source>
        <dbReference type="Proteomes" id="UP000518266"/>
    </source>
</evidence>
<dbReference type="GO" id="GO:0007166">
    <property type="term" value="P:cell surface receptor signaling pathway"/>
    <property type="evidence" value="ECO:0007669"/>
    <property type="project" value="TreeGrafter"/>
</dbReference>
<dbReference type="GO" id="GO:0045059">
    <property type="term" value="P:positive thymic T cell selection"/>
    <property type="evidence" value="ECO:0007669"/>
    <property type="project" value="TreeGrafter"/>
</dbReference>
<dbReference type="Proteomes" id="UP000518266">
    <property type="component" value="Unassembled WGS sequence"/>
</dbReference>
<dbReference type="AlphaFoldDB" id="A0A7J5YEK7"/>
<evidence type="ECO:0000313" key="2">
    <source>
        <dbReference type="EMBL" id="KAF3847902.1"/>
    </source>
</evidence>
<comment type="caution">
    <text evidence="2">The sequence shown here is derived from an EMBL/GenBank/DDBJ whole genome shotgun (WGS) entry which is preliminary data.</text>
</comment>
<dbReference type="GO" id="GO:0004888">
    <property type="term" value="F:transmembrane signaling receptor activity"/>
    <property type="evidence" value="ECO:0007669"/>
    <property type="project" value="TreeGrafter"/>
</dbReference>
<dbReference type="OrthoDB" id="8941324at2759"/>
<keyword evidence="3" id="KW-1185">Reference proteome</keyword>
<feature type="region of interest" description="Disordered" evidence="1">
    <location>
        <begin position="152"/>
        <end position="196"/>
    </location>
</feature>
<dbReference type="PANTHER" id="PTHR10570">
    <property type="entry name" value="T-CELL SURFACE GLYCOPROTEIN CD3 GAMMA CHAIN / DELTA CHAIN"/>
    <property type="match status" value="1"/>
</dbReference>
<feature type="non-terminal residue" evidence="2">
    <location>
        <position position="1"/>
    </location>
</feature>
<dbReference type="PANTHER" id="PTHR10570:SF8">
    <property type="entry name" value="T-CELL SURFACE GLYCOPROTEIN CD3 GAMMA CHAIN"/>
    <property type="match status" value="1"/>
</dbReference>
<dbReference type="InterPro" id="IPR015484">
    <property type="entry name" value="CD3_esu/gsu/dsu"/>
</dbReference>
<dbReference type="EMBL" id="JAAKFY010000013">
    <property type="protein sequence ID" value="KAF3847902.1"/>
    <property type="molecule type" value="Genomic_DNA"/>
</dbReference>
<evidence type="ECO:0008006" key="4">
    <source>
        <dbReference type="Google" id="ProtNLM"/>
    </source>
</evidence>
<gene>
    <name evidence="2" type="ORF">F7725_020930</name>
</gene>
<accession>A0A7J5YEK7</accession>
<protein>
    <recommendedName>
        <fullName evidence="4">T-cell surface glycoprotein CD3 delta chain</fullName>
    </recommendedName>
</protein>
<reference evidence="2 3" key="1">
    <citation type="submission" date="2020-03" db="EMBL/GenBank/DDBJ databases">
        <title>Dissostichus mawsoni Genome sequencing and assembly.</title>
        <authorList>
            <person name="Park H."/>
        </authorList>
    </citation>
    <scope>NUCLEOTIDE SEQUENCE [LARGE SCALE GENOMIC DNA]</scope>
    <source>
        <strain evidence="2">DM0001</strain>
        <tissue evidence="2">Muscle</tissue>
    </source>
</reference>
<feature type="compositionally biased region" description="Basic and acidic residues" evidence="1">
    <location>
        <begin position="184"/>
        <end position="196"/>
    </location>
</feature>
<evidence type="ECO:0000256" key="1">
    <source>
        <dbReference type="SAM" id="MobiDB-lite"/>
    </source>
</evidence>